<reference evidence="2" key="1">
    <citation type="submission" date="2021-04" db="EMBL/GenBank/DDBJ databases">
        <authorList>
            <person name="Rodrigo-Torres L."/>
            <person name="Arahal R. D."/>
            <person name="Lucena T."/>
        </authorList>
    </citation>
    <scope>NUCLEOTIDE SEQUENCE</scope>
    <source>
        <strain evidence="2">AS29M-1</strain>
    </source>
</reference>
<name>A0A916JJW2_9FLAO</name>
<sequence>MATRKVVWSPRASKELKAILEFYILRNGNKRYSKKVLNSVEKLMTTIASNNHIGRPTSNDRTRVVTHDVFLIFYEISEDEINILSFWDNRQNPDNSITKVDP</sequence>
<evidence type="ECO:0000313" key="2">
    <source>
        <dbReference type="EMBL" id="CAG5078011.1"/>
    </source>
</evidence>
<dbReference type="Proteomes" id="UP000683507">
    <property type="component" value="Chromosome"/>
</dbReference>
<accession>A0A916JJW2</accession>
<dbReference type="RefSeq" id="WP_258540775.1">
    <property type="nucleotide sequence ID" value="NZ_OU015584.1"/>
</dbReference>
<gene>
    <name evidence="2" type="ORF">CRYO30217_00543</name>
</gene>
<evidence type="ECO:0008006" key="4">
    <source>
        <dbReference type="Google" id="ProtNLM"/>
    </source>
</evidence>
<organism evidence="2 3">
    <name type="scientific">Parvicella tangerina</name>
    <dbReference type="NCBI Taxonomy" id="2829795"/>
    <lineage>
        <taxon>Bacteria</taxon>
        <taxon>Pseudomonadati</taxon>
        <taxon>Bacteroidota</taxon>
        <taxon>Flavobacteriia</taxon>
        <taxon>Flavobacteriales</taxon>
        <taxon>Parvicellaceae</taxon>
        <taxon>Parvicella</taxon>
    </lineage>
</organism>
<protein>
    <recommendedName>
        <fullName evidence="4">Type II toxin-antitoxin system RelE/ParE family toxin</fullName>
    </recommendedName>
</protein>
<dbReference type="InterPro" id="IPR007712">
    <property type="entry name" value="RelE/ParE_toxin"/>
</dbReference>
<keyword evidence="1" id="KW-1277">Toxin-antitoxin system</keyword>
<dbReference type="AlphaFoldDB" id="A0A916JJW2"/>
<evidence type="ECO:0000313" key="3">
    <source>
        <dbReference type="Proteomes" id="UP000683507"/>
    </source>
</evidence>
<dbReference type="KEGG" id="ptan:CRYO30217_00543"/>
<dbReference type="Gene3D" id="3.30.2310.20">
    <property type="entry name" value="RelE-like"/>
    <property type="match status" value="1"/>
</dbReference>
<dbReference type="EMBL" id="OU015584">
    <property type="protein sequence ID" value="CAG5078011.1"/>
    <property type="molecule type" value="Genomic_DNA"/>
</dbReference>
<evidence type="ECO:0000256" key="1">
    <source>
        <dbReference type="ARBA" id="ARBA00022649"/>
    </source>
</evidence>
<keyword evidence="3" id="KW-1185">Reference proteome</keyword>
<dbReference type="InterPro" id="IPR035093">
    <property type="entry name" value="RelE/ParE_toxin_dom_sf"/>
</dbReference>
<proteinExistence type="predicted"/>
<dbReference type="Pfam" id="PF05016">
    <property type="entry name" value="ParE_toxin"/>
    <property type="match status" value="1"/>
</dbReference>